<dbReference type="AlphaFoldDB" id="A0A4C2A4H5"/>
<evidence type="ECO:0000313" key="2">
    <source>
        <dbReference type="EMBL" id="GBP94652.1"/>
    </source>
</evidence>
<comment type="caution">
    <text evidence="2">The sequence shown here is derived from an EMBL/GenBank/DDBJ whole genome shotgun (WGS) entry which is preliminary data.</text>
</comment>
<accession>A0A4C2A4H5</accession>
<keyword evidence="3" id="KW-1185">Reference proteome</keyword>
<evidence type="ECO:0000313" key="3">
    <source>
        <dbReference type="Proteomes" id="UP000299102"/>
    </source>
</evidence>
<protein>
    <submittedName>
        <fullName evidence="2">Uncharacterized protein</fullName>
    </submittedName>
</protein>
<organism evidence="2 3">
    <name type="scientific">Eumeta variegata</name>
    <name type="common">Bagworm moth</name>
    <name type="synonym">Eumeta japonica</name>
    <dbReference type="NCBI Taxonomy" id="151549"/>
    <lineage>
        <taxon>Eukaryota</taxon>
        <taxon>Metazoa</taxon>
        <taxon>Ecdysozoa</taxon>
        <taxon>Arthropoda</taxon>
        <taxon>Hexapoda</taxon>
        <taxon>Insecta</taxon>
        <taxon>Pterygota</taxon>
        <taxon>Neoptera</taxon>
        <taxon>Endopterygota</taxon>
        <taxon>Lepidoptera</taxon>
        <taxon>Glossata</taxon>
        <taxon>Ditrysia</taxon>
        <taxon>Tineoidea</taxon>
        <taxon>Psychidae</taxon>
        <taxon>Oiketicinae</taxon>
        <taxon>Eumeta</taxon>
    </lineage>
</organism>
<name>A0A4C2A4H5_EUMVA</name>
<reference evidence="2 3" key="1">
    <citation type="journal article" date="2019" name="Commun. Biol.">
        <title>The bagworm genome reveals a unique fibroin gene that provides high tensile strength.</title>
        <authorList>
            <person name="Kono N."/>
            <person name="Nakamura H."/>
            <person name="Ohtoshi R."/>
            <person name="Tomita M."/>
            <person name="Numata K."/>
            <person name="Arakawa K."/>
        </authorList>
    </citation>
    <scope>NUCLEOTIDE SEQUENCE [LARGE SCALE GENOMIC DNA]</scope>
</reference>
<sequence length="105" mass="12255">MRRAERTHPPPVIFQLRKVAVSPLPARHGSSNPEPQEPTIPMNSVQSSKDKSKQGRRQRPRRHLGCKYDRRPYANELMLCAAQQSAMRPTQMFPALRRFEFQYLL</sequence>
<dbReference type="EMBL" id="BGZK01002530">
    <property type="protein sequence ID" value="GBP94652.1"/>
    <property type="molecule type" value="Genomic_DNA"/>
</dbReference>
<dbReference type="Proteomes" id="UP000299102">
    <property type="component" value="Unassembled WGS sequence"/>
</dbReference>
<proteinExistence type="predicted"/>
<gene>
    <name evidence="2" type="ORF">EVAR_70708_1</name>
</gene>
<evidence type="ECO:0000256" key="1">
    <source>
        <dbReference type="SAM" id="MobiDB-lite"/>
    </source>
</evidence>
<feature type="compositionally biased region" description="Basic residues" evidence="1">
    <location>
        <begin position="54"/>
        <end position="65"/>
    </location>
</feature>
<feature type="region of interest" description="Disordered" evidence="1">
    <location>
        <begin position="21"/>
        <end position="68"/>
    </location>
</feature>